<dbReference type="InterPro" id="IPR016117">
    <property type="entry name" value="ArgJ-like_dom_sf"/>
</dbReference>
<keyword evidence="3" id="KW-1185">Reference proteome</keyword>
<sequence length="331" mass="34162">MTSMRKKAGAINQGRITDVPGIKVGNKEDLDALTGCTVILAEEGATAGVDVRGSAPGTRETDLLNPINYVEKVHAIVLSGGSAFGLDAASGVMQYLEERDIGLNVGQAKVPIVPAAVLFDLAVGNGKVRPDKQMGYEAAQSASSQTFKIGNVGAGCGATVGKLAGFDQSMKGGLGSASIQLENGVTIGAIVAVNPVGEVRNPGTGEILAGAYDRNQRKIMDSLEILENQLSLKVAAGGNTTIGVIAVNANLTKAEVTKVAQMAHDGYARTIYPAHTMLDGDTIFALATGGKKLPVDLLGTMAAKVMEMAILNAIYSAETVANIPAHRDLFK</sequence>
<keyword evidence="2" id="KW-0645">Protease</keyword>
<dbReference type="SUPFAM" id="SSF56266">
    <property type="entry name" value="DmpA/ArgJ-like"/>
    <property type="match status" value="1"/>
</dbReference>
<dbReference type="CDD" id="cd02252">
    <property type="entry name" value="nylC_like"/>
    <property type="match status" value="1"/>
</dbReference>
<accession>A0A285CYD9</accession>
<comment type="similarity">
    <text evidence="1">Belongs to the peptidase S58 family.</text>
</comment>
<proteinExistence type="inferred from homology"/>
<dbReference type="Gene3D" id="3.60.70.12">
    <property type="entry name" value="L-amino peptidase D-ALA esterase/amidase"/>
    <property type="match status" value="1"/>
</dbReference>
<name>A0A285CYD9_9BACI</name>
<evidence type="ECO:0000313" key="2">
    <source>
        <dbReference type="EMBL" id="SNX72561.1"/>
    </source>
</evidence>
<evidence type="ECO:0000256" key="1">
    <source>
        <dbReference type="ARBA" id="ARBA00007068"/>
    </source>
</evidence>
<keyword evidence="2" id="KW-0031">Aminopeptidase</keyword>
<evidence type="ECO:0000313" key="3">
    <source>
        <dbReference type="Proteomes" id="UP000219546"/>
    </source>
</evidence>
<keyword evidence="2" id="KW-0378">Hydrolase</keyword>
<dbReference type="Pfam" id="PF03576">
    <property type="entry name" value="Peptidase_S58"/>
    <property type="match status" value="1"/>
</dbReference>
<dbReference type="GO" id="GO:0004177">
    <property type="term" value="F:aminopeptidase activity"/>
    <property type="evidence" value="ECO:0007669"/>
    <property type="project" value="UniProtKB-KW"/>
</dbReference>
<dbReference type="InterPro" id="IPR005321">
    <property type="entry name" value="Peptidase_S58_DmpA"/>
</dbReference>
<reference evidence="2 3" key="1">
    <citation type="submission" date="2017-08" db="EMBL/GenBank/DDBJ databases">
        <authorList>
            <person name="de Groot N.N."/>
        </authorList>
    </citation>
    <scope>NUCLEOTIDE SEQUENCE [LARGE SCALE GENOMIC DNA]</scope>
    <source>
        <strain evidence="2 3">JC228</strain>
    </source>
</reference>
<protein>
    <submittedName>
        <fullName evidence="2">L-aminopeptidase/D-esterase-like protein</fullName>
    </submittedName>
</protein>
<dbReference type="EMBL" id="OAOP01000006">
    <property type="protein sequence ID" value="SNX72561.1"/>
    <property type="molecule type" value="Genomic_DNA"/>
</dbReference>
<dbReference type="PANTHER" id="PTHR36512">
    <property type="entry name" value="D-AMINOPEPTIDASE"/>
    <property type="match status" value="1"/>
</dbReference>
<gene>
    <name evidence="2" type="ORF">SAMN05877753_106114</name>
</gene>
<organism evidence="2 3">
    <name type="scientific">Bacillus oleivorans</name>
    <dbReference type="NCBI Taxonomy" id="1448271"/>
    <lineage>
        <taxon>Bacteria</taxon>
        <taxon>Bacillati</taxon>
        <taxon>Bacillota</taxon>
        <taxon>Bacilli</taxon>
        <taxon>Bacillales</taxon>
        <taxon>Bacillaceae</taxon>
        <taxon>Bacillus</taxon>
    </lineage>
</organism>
<dbReference type="PANTHER" id="PTHR36512:SF3">
    <property type="entry name" value="BLR5678 PROTEIN"/>
    <property type="match status" value="1"/>
</dbReference>
<dbReference type="AlphaFoldDB" id="A0A285CYD9"/>
<dbReference type="Proteomes" id="UP000219546">
    <property type="component" value="Unassembled WGS sequence"/>
</dbReference>
<dbReference type="RefSeq" id="WP_245855891.1">
    <property type="nucleotide sequence ID" value="NZ_JBEPMQ010000005.1"/>
</dbReference>